<dbReference type="AlphaFoldDB" id="A0A371RKS0"/>
<keyword evidence="1" id="KW-0472">Membrane</keyword>
<gene>
    <name evidence="3" type="ORF">DX908_12790</name>
</gene>
<dbReference type="EMBL" id="QUQO01000001">
    <property type="protein sequence ID" value="RFB06062.1"/>
    <property type="molecule type" value="Genomic_DNA"/>
</dbReference>
<keyword evidence="1" id="KW-0812">Transmembrane</keyword>
<name>A0A371RKS0_9PROT</name>
<dbReference type="RefSeq" id="WP_116392695.1">
    <property type="nucleotide sequence ID" value="NZ_QUQO01000001.1"/>
</dbReference>
<accession>A0A371RKS0</accession>
<dbReference type="Proteomes" id="UP000264589">
    <property type="component" value="Unassembled WGS sequence"/>
</dbReference>
<feature type="transmembrane region" description="Helical" evidence="1">
    <location>
        <begin position="22"/>
        <end position="45"/>
    </location>
</feature>
<dbReference type="InterPro" id="IPR025263">
    <property type="entry name" value="YhdP_central"/>
</dbReference>
<feature type="domain" description="YhdP central" evidence="2">
    <location>
        <begin position="354"/>
        <end position="855"/>
    </location>
</feature>
<reference evidence="3 4" key="1">
    <citation type="submission" date="2018-08" db="EMBL/GenBank/DDBJ databases">
        <title>Parvularcula sp. SM1705, isolated from surface water of the South Sea China.</title>
        <authorList>
            <person name="Sun L."/>
        </authorList>
    </citation>
    <scope>NUCLEOTIDE SEQUENCE [LARGE SCALE GENOMIC DNA]</scope>
    <source>
        <strain evidence="3 4">SM1705</strain>
    </source>
</reference>
<dbReference type="InParanoid" id="A0A371RKS0"/>
<keyword evidence="4" id="KW-1185">Reference proteome</keyword>
<keyword evidence="1" id="KW-1133">Transmembrane helix</keyword>
<proteinExistence type="predicted"/>
<protein>
    <submittedName>
        <fullName evidence="3">DUF3971 domain-containing protein</fullName>
    </submittedName>
</protein>
<evidence type="ECO:0000313" key="4">
    <source>
        <dbReference type="Proteomes" id="UP000264589"/>
    </source>
</evidence>
<evidence type="ECO:0000259" key="2">
    <source>
        <dbReference type="Pfam" id="PF13116"/>
    </source>
</evidence>
<comment type="caution">
    <text evidence="3">The sequence shown here is derived from an EMBL/GenBank/DDBJ whole genome shotgun (WGS) entry which is preliminary data.</text>
</comment>
<dbReference type="OrthoDB" id="7161641at2"/>
<organism evidence="3 4">
    <name type="scientific">Parvularcula marina</name>
    <dbReference type="NCBI Taxonomy" id="2292771"/>
    <lineage>
        <taxon>Bacteria</taxon>
        <taxon>Pseudomonadati</taxon>
        <taxon>Pseudomonadota</taxon>
        <taxon>Alphaproteobacteria</taxon>
        <taxon>Parvularculales</taxon>
        <taxon>Parvularculaceae</taxon>
        <taxon>Parvularcula</taxon>
    </lineage>
</organism>
<evidence type="ECO:0000313" key="3">
    <source>
        <dbReference type="EMBL" id="RFB06062.1"/>
    </source>
</evidence>
<evidence type="ECO:0000256" key="1">
    <source>
        <dbReference type="SAM" id="Phobius"/>
    </source>
</evidence>
<sequence length="1146" mass="121671">MDEPAKPTQTGKTRAVRRVARFGLHGFALLFALNAYFIAGLFFMVSGEGIVFNSLHEPVEKALTEKAGAQAVEIGEVRLIRDARGRHPLKLTVTEFRMDQGGGRIVELPKISMRIDGPSMLRGRVLPKFVEIDGATVEIVRREDDLDVGGSLDVEELIRLASLISDVSGGFEGAVLNEFTFAYADIEAGTRFRAEGGTASLRVENDDYDFTMVVPFEEADGTKGSLSLNAATRPSHGSFTAELLFNRAPMAELLEIFFADNEQLSFDVPVSGNIRAAGSVIQGLSRLNIDLSVGEGTVKLRDAELPVAALDLKASHNVLSRTLTIDSLGFDAAGAAGNLAGTVTYETATSGMSGIDFDLLADQVTVTQEGMFDGPVPLENVTLVGGYDVASHEIRLENLEADYFDARLKAEASLRREDGAGIPAIKAQASIDGHLTVEQVLRGWPIPAADGARQWVVSGMPKADVSGVTFVMDVPANGFTPEGLSEDALVDLNFRAEDATVIYTPGMTPVTGLNATGRILGNSFSVTADRGRIGKVRITGGGVEMPYLVPKGGPGIFTVKFDGQVSDILGIVDEEPLGYISEAGFEPSSFEGMGEFTLTLVRPLLSYVPIEDYEFNGKGSFTGVTFEPFGATLPLVDGSGTVSLTEKGMTITGLADAAGIPASFEWSRPFGDRITQTLVAEAKISPRTADAFGLPLRRFLRGEVNTRISAEGNKSGFQKAAFEADLTPAALFLENGRILKPEGQPGHAAVNVALPGQVPVIQVERLAFTMPGANFEGNARFTPQGGLIDMDLPRIWMDGVADMSVRLTRDDRRVKLSVSGDYADASGLIDNVLSARPSKNGGNLPGGVDLDVSLARVGLKGYTELLDVEVSGHHDGAEMARLTAKGVFEGGGQLDVVLGENPAGLGEDVTITTDRFGRLLNGVFGITSVLGGEVKMTATFIDEGPMAGQFEATNLTLRNAPTVARLLSIGSLDGLANVLNGEGLEFDHLKGDLQLKDGELKLVDAQLTGSALGLSANGAVNLESESFNLHGAVAPAYRVNSMFGSLPGLGDLFVSRDGEGIFALAYRVEGPMADATVQVNTLAALTPGIFRRVFEPVGDEEPTTAELLKAAEEAAGDLAARDFLSTPELLREYEREQTVRDDLPSP</sequence>
<dbReference type="Pfam" id="PF13116">
    <property type="entry name" value="YhdP"/>
    <property type="match status" value="1"/>
</dbReference>